<name>A0A8R7PPP7_TRIUA</name>
<dbReference type="Pfam" id="PF04195">
    <property type="entry name" value="Transposase_28"/>
    <property type="match status" value="1"/>
</dbReference>
<reference evidence="3" key="1">
    <citation type="journal article" date="2013" name="Nature">
        <title>Draft genome of the wheat A-genome progenitor Triticum urartu.</title>
        <authorList>
            <person name="Ling H.Q."/>
            <person name="Zhao S."/>
            <person name="Liu D."/>
            <person name="Wang J."/>
            <person name="Sun H."/>
            <person name="Zhang C."/>
            <person name="Fan H."/>
            <person name="Li D."/>
            <person name="Dong L."/>
            <person name="Tao Y."/>
            <person name="Gao C."/>
            <person name="Wu H."/>
            <person name="Li Y."/>
            <person name="Cui Y."/>
            <person name="Guo X."/>
            <person name="Zheng S."/>
            <person name="Wang B."/>
            <person name="Yu K."/>
            <person name="Liang Q."/>
            <person name="Yang W."/>
            <person name="Lou X."/>
            <person name="Chen J."/>
            <person name="Feng M."/>
            <person name="Jian J."/>
            <person name="Zhang X."/>
            <person name="Luo G."/>
            <person name="Jiang Y."/>
            <person name="Liu J."/>
            <person name="Wang Z."/>
            <person name="Sha Y."/>
            <person name="Zhang B."/>
            <person name="Wu H."/>
            <person name="Tang D."/>
            <person name="Shen Q."/>
            <person name="Xue P."/>
            <person name="Zou S."/>
            <person name="Wang X."/>
            <person name="Liu X."/>
            <person name="Wang F."/>
            <person name="Yang Y."/>
            <person name="An X."/>
            <person name="Dong Z."/>
            <person name="Zhang K."/>
            <person name="Zhang X."/>
            <person name="Luo M.C."/>
            <person name="Dvorak J."/>
            <person name="Tong Y."/>
            <person name="Wang J."/>
            <person name="Yang H."/>
            <person name="Li Z."/>
            <person name="Wang D."/>
            <person name="Zhang A."/>
            <person name="Wang J."/>
        </authorList>
    </citation>
    <scope>NUCLEOTIDE SEQUENCE</scope>
    <source>
        <strain evidence="3">cv. G1812</strain>
    </source>
</reference>
<dbReference type="AlphaFoldDB" id="A0A8R7PPP7"/>
<keyword evidence="3" id="KW-1185">Reference proteome</keyword>
<dbReference type="PANTHER" id="PTHR33026">
    <property type="entry name" value="OS06G0360600 PROTEIN"/>
    <property type="match status" value="1"/>
</dbReference>
<feature type="domain" description="Transposase (putative) gypsy type" evidence="1">
    <location>
        <begin position="9"/>
        <end position="76"/>
    </location>
</feature>
<organism evidence="2 3">
    <name type="scientific">Triticum urartu</name>
    <name type="common">Red wild einkorn</name>
    <name type="synonym">Crithodium urartu</name>
    <dbReference type="NCBI Taxonomy" id="4572"/>
    <lineage>
        <taxon>Eukaryota</taxon>
        <taxon>Viridiplantae</taxon>
        <taxon>Streptophyta</taxon>
        <taxon>Embryophyta</taxon>
        <taxon>Tracheophyta</taxon>
        <taxon>Spermatophyta</taxon>
        <taxon>Magnoliopsida</taxon>
        <taxon>Liliopsida</taxon>
        <taxon>Poales</taxon>
        <taxon>Poaceae</taxon>
        <taxon>BOP clade</taxon>
        <taxon>Pooideae</taxon>
        <taxon>Triticodae</taxon>
        <taxon>Triticeae</taxon>
        <taxon>Triticinae</taxon>
        <taxon>Triticum</taxon>
    </lineage>
</organism>
<dbReference type="EnsemblPlants" id="TuG1812G0300001733.01.T01">
    <property type="protein sequence ID" value="TuG1812G0300001733.01.T01.cds294214"/>
    <property type="gene ID" value="TuG1812G0300001733.01"/>
</dbReference>
<protein>
    <recommendedName>
        <fullName evidence="1">Transposase (putative) gypsy type domain-containing protein</fullName>
    </recommendedName>
</protein>
<evidence type="ECO:0000313" key="3">
    <source>
        <dbReference type="Proteomes" id="UP000015106"/>
    </source>
</evidence>
<accession>A0A8R7PPP7</accession>
<sequence>PNPNKEERVCFVPFLLRGLAFPIHPFLRRLLEFYGIQLHNLTPGSILHISAFVALCELFLGIEVHFELWRKFFCLVPRHRGGSIFDVGGAEV</sequence>
<dbReference type="Gramene" id="TuG1812G0300001733.01.T01">
    <property type="protein sequence ID" value="TuG1812G0300001733.01.T01.cds294214"/>
    <property type="gene ID" value="TuG1812G0300001733.01"/>
</dbReference>
<dbReference type="InterPro" id="IPR007321">
    <property type="entry name" value="Transposase_28"/>
</dbReference>
<evidence type="ECO:0000313" key="2">
    <source>
        <dbReference type="EnsemblPlants" id="TuG1812G0300001733.01.T01.cds294214"/>
    </source>
</evidence>
<dbReference type="PANTHER" id="PTHR33026:SF7">
    <property type="entry name" value="OS03G0100275 PROTEIN"/>
    <property type="match status" value="1"/>
</dbReference>
<proteinExistence type="predicted"/>
<dbReference type="Proteomes" id="UP000015106">
    <property type="component" value="Chromosome 3"/>
</dbReference>
<reference evidence="2" key="2">
    <citation type="submission" date="2018-03" db="EMBL/GenBank/DDBJ databases">
        <title>The Triticum urartu genome reveals the dynamic nature of wheat genome evolution.</title>
        <authorList>
            <person name="Ling H."/>
            <person name="Ma B."/>
            <person name="Shi X."/>
            <person name="Liu H."/>
            <person name="Dong L."/>
            <person name="Sun H."/>
            <person name="Cao Y."/>
            <person name="Gao Q."/>
            <person name="Zheng S."/>
            <person name="Li Y."/>
            <person name="Yu Y."/>
            <person name="Du H."/>
            <person name="Qi M."/>
            <person name="Li Y."/>
            <person name="Yu H."/>
            <person name="Cui Y."/>
            <person name="Wang N."/>
            <person name="Chen C."/>
            <person name="Wu H."/>
            <person name="Zhao Y."/>
            <person name="Zhang J."/>
            <person name="Li Y."/>
            <person name="Zhou W."/>
            <person name="Zhang B."/>
            <person name="Hu W."/>
            <person name="Eijk M."/>
            <person name="Tang J."/>
            <person name="Witsenboer H."/>
            <person name="Zhao S."/>
            <person name="Li Z."/>
            <person name="Zhang A."/>
            <person name="Wang D."/>
            <person name="Liang C."/>
        </authorList>
    </citation>
    <scope>NUCLEOTIDE SEQUENCE [LARGE SCALE GENOMIC DNA]</scope>
    <source>
        <strain evidence="2">cv. G1812</strain>
    </source>
</reference>
<reference evidence="2" key="3">
    <citation type="submission" date="2022-06" db="UniProtKB">
        <authorList>
            <consortium name="EnsemblPlants"/>
        </authorList>
    </citation>
    <scope>IDENTIFICATION</scope>
</reference>
<evidence type="ECO:0000259" key="1">
    <source>
        <dbReference type="Pfam" id="PF04195"/>
    </source>
</evidence>